<dbReference type="CDD" id="cd05233">
    <property type="entry name" value="SDR_c"/>
    <property type="match status" value="1"/>
</dbReference>
<name>A0AAD6G8F8_9EURO</name>
<dbReference type="GO" id="GO:0016616">
    <property type="term" value="F:oxidoreductase activity, acting on the CH-OH group of donors, NAD or NADP as acceptor"/>
    <property type="evidence" value="ECO:0007669"/>
    <property type="project" value="TreeGrafter"/>
</dbReference>
<comment type="caution">
    <text evidence="3">The sequence shown here is derived from an EMBL/GenBank/DDBJ whole genome shotgun (WGS) entry which is preliminary data.</text>
</comment>
<dbReference type="PRINTS" id="PR00081">
    <property type="entry name" value="GDHRDH"/>
</dbReference>
<dbReference type="PRINTS" id="PR00080">
    <property type="entry name" value="SDRFAMILY"/>
</dbReference>
<dbReference type="PROSITE" id="PS00061">
    <property type="entry name" value="ADH_SHORT"/>
    <property type="match status" value="1"/>
</dbReference>
<protein>
    <submittedName>
        <fullName evidence="3">Short-chain dehydrogenase</fullName>
    </submittedName>
</protein>
<evidence type="ECO:0000256" key="2">
    <source>
        <dbReference type="ARBA" id="ARBA00022857"/>
    </source>
</evidence>
<dbReference type="FunFam" id="3.40.50.720:FF:000084">
    <property type="entry name" value="Short-chain dehydrogenase reductase"/>
    <property type="match status" value="1"/>
</dbReference>
<evidence type="ECO:0000256" key="1">
    <source>
        <dbReference type="ARBA" id="ARBA00006484"/>
    </source>
</evidence>
<reference evidence="3" key="2">
    <citation type="journal article" date="2023" name="IMA Fungus">
        <title>Comparative genomic study of the Penicillium genus elucidates a diverse pangenome and 15 lateral gene transfer events.</title>
        <authorList>
            <person name="Petersen C."/>
            <person name="Sorensen T."/>
            <person name="Nielsen M.R."/>
            <person name="Sondergaard T.E."/>
            <person name="Sorensen J.L."/>
            <person name="Fitzpatrick D.A."/>
            <person name="Frisvad J.C."/>
            <person name="Nielsen K.L."/>
        </authorList>
    </citation>
    <scope>NUCLEOTIDE SEQUENCE</scope>
    <source>
        <strain evidence="3">IBT 16125</strain>
    </source>
</reference>
<keyword evidence="4" id="KW-1185">Reference proteome</keyword>
<dbReference type="SUPFAM" id="SSF51735">
    <property type="entry name" value="NAD(P)-binding Rossmann-fold domains"/>
    <property type="match status" value="1"/>
</dbReference>
<dbReference type="PANTHER" id="PTHR42760:SF124">
    <property type="entry name" value="SHORT-CHAIN DEHYDROGENASE_REDUCTASE"/>
    <property type="match status" value="1"/>
</dbReference>
<dbReference type="Gene3D" id="3.40.50.720">
    <property type="entry name" value="NAD(P)-binding Rossmann-like Domain"/>
    <property type="match status" value="1"/>
</dbReference>
<reference evidence="3" key="1">
    <citation type="submission" date="2022-12" db="EMBL/GenBank/DDBJ databases">
        <authorList>
            <person name="Petersen C."/>
        </authorList>
    </citation>
    <scope>NUCLEOTIDE SEQUENCE</scope>
    <source>
        <strain evidence="3">IBT 16125</strain>
    </source>
</reference>
<sequence length="271" mass="29043">MSFQRLANKVAIVTGASSGLGRAIATAYSREGAHVVCADLTPSARSTVPKEAAIDTVDLIHQNGRRAIFVKTDVGDAKAIEHMVNTAVAEFRRLDIIVNNAGVSLESRFPNPIHTTSEQAWDETMRVNARSVFLGCKYALAQMLKQDSVHPSGDKGWIINISSIMASIAGNDNPSYCASKGAVSSLTRQVALDYAKYRIHCNAICPGYTQTALLLETTSNLTPIEDIQRRHPFGGIGKPEDIARFAVVLASDDAALVTGACHIVDGGYTAR</sequence>
<dbReference type="AlphaFoldDB" id="A0AAD6G8F8"/>
<evidence type="ECO:0000313" key="3">
    <source>
        <dbReference type="EMBL" id="KAJ5464411.1"/>
    </source>
</evidence>
<dbReference type="RefSeq" id="XP_056771258.1">
    <property type="nucleotide sequence ID" value="XM_056903491.1"/>
</dbReference>
<accession>A0AAD6G8F8</accession>
<dbReference type="GeneID" id="81593734"/>
<comment type="similarity">
    <text evidence="1">Belongs to the short-chain dehydrogenases/reductases (SDR) family.</text>
</comment>
<dbReference type="InterPro" id="IPR036291">
    <property type="entry name" value="NAD(P)-bd_dom_sf"/>
</dbReference>
<dbReference type="PANTHER" id="PTHR42760">
    <property type="entry name" value="SHORT-CHAIN DEHYDROGENASES/REDUCTASES FAMILY MEMBER"/>
    <property type="match status" value="1"/>
</dbReference>
<dbReference type="InterPro" id="IPR020904">
    <property type="entry name" value="Sc_DH/Rdtase_CS"/>
</dbReference>
<gene>
    <name evidence="3" type="ORF">N7458_000097</name>
</gene>
<dbReference type="Pfam" id="PF13561">
    <property type="entry name" value="adh_short_C2"/>
    <property type="match status" value="1"/>
</dbReference>
<keyword evidence="2" id="KW-0521">NADP</keyword>
<evidence type="ECO:0000313" key="4">
    <source>
        <dbReference type="Proteomes" id="UP001213681"/>
    </source>
</evidence>
<dbReference type="EMBL" id="JAPVEA010000001">
    <property type="protein sequence ID" value="KAJ5464411.1"/>
    <property type="molecule type" value="Genomic_DNA"/>
</dbReference>
<proteinExistence type="inferred from homology"/>
<dbReference type="InterPro" id="IPR002347">
    <property type="entry name" value="SDR_fam"/>
</dbReference>
<organism evidence="3 4">
    <name type="scientific">Penicillium daleae</name>
    <dbReference type="NCBI Taxonomy" id="63821"/>
    <lineage>
        <taxon>Eukaryota</taxon>
        <taxon>Fungi</taxon>
        <taxon>Dikarya</taxon>
        <taxon>Ascomycota</taxon>
        <taxon>Pezizomycotina</taxon>
        <taxon>Eurotiomycetes</taxon>
        <taxon>Eurotiomycetidae</taxon>
        <taxon>Eurotiales</taxon>
        <taxon>Aspergillaceae</taxon>
        <taxon>Penicillium</taxon>
    </lineage>
</organism>
<dbReference type="Proteomes" id="UP001213681">
    <property type="component" value="Unassembled WGS sequence"/>
</dbReference>